<dbReference type="PANTHER" id="PTHR23176:SF134">
    <property type="entry name" value="RHO-TYPE GTPASE-ACTIVATING PROTEIN"/>
    <property type="match status" value="1"/>
</dbReference>
<dbReference type="STRING" id="1109443.G4T818"/>
<dbReference type="eggNOG" id="KOG4407">
    <property type="taxonomic scope" value="Eukaryota"/>
</dbReference>
<protein>
    <submittedName>
        <fullName evidence="6">Related to GTPase-activating protein beta-chimerin</fullName>
    </submittedName>
</protein>
<feature type="domain" description="F-BAR" evidence="5">
    <location>
        <begin position="78"/>
        <end position="378"/>
    </location>
</feature>
<dbReference type="eggNOG" id="KOG1450">
    <property type="taxonomic scope" value="Eukaryota"/>
</dbReference>
<dbReference type="PROSITE" id="PS51741">
    <property type="entry name" value="F_BAR"/>
    <property type="match status" value="1"/>
</dbReference>
<name>G4T818_SERID</name>
<feature type="region of interest" description="Disordered" evidence="3">
    <location>
        <begin position="1"/>
        <end position="76"/>
    </location>
</feature>
<evidence type="ECO:0000259" key="5">
    <source>
        <dbReference type="PROSITE" id="PS51741"/>
    </source>
</evidence>
<dbReference type="InterPro" id="IPR001060">
    <property type="entry name" value="FCH_dom"/>
</dbReference>
<dbReference type="InterPro" id="IPR031160">
    <property type="entry name" value="F_BAR_dom"/>
</dbReference>
<dbReference type="Pfam" id="PF00611">
    <property type="entry name" value="FCH"/>
    <property type="match status" value="1"/>
</dbReference>
<evidence type="ECO:0000256" key="1">
    <source>
        <dbReference type="ARBA" id="ARBA00022468"/>
    </source>
</evidence>
<dbReference type="SUPFAM" id="SSF103657">
    <property type="entry name" value="BAR/IMD domain-like"/>
    <property type="match status" value="1"/>
</dbReference>
<dbReference type="FunCoup" id="G4T818">
    <property type="interactions" value="225"/>
</dbReference>
<reference evidence="6 7" key="1">
    <citation type="journal article" date="2011" name="PLoS Pathog.">
        <title>Endophytic Life Strategies Decoded by Genome and Transcriptome Analyses of the Mutualistic Root Symbiont Piriformospora indica.</title>
        <authorList>
            <person name="Zuccaro A."/>
            <person name="Lahrmann U."/>
            <person name="Guldener U."/>
            <person name="Langen G."/>
            <person name="Pfiffi S."/>
            <person name="Biedenkopf D."/>
            <person name="Wong P."/>
            <person name="Samans B."/>
            <person name="Grimm C."/>
            <person name="Basiewicz M."/>
            <person name="Murat C."/>
            <person name="Martin F."/>
            <person name="Kogel K.H."/>
        </authorList>
    </citation>
    <scope>NUCLEOTIDE SEQUENCE [LARGE SCALE GENOMIC DNA]</scope>
    <source>
        <strain evidence="6 7">DSM 11827</strain>
    </source>
</reference>
<dbReference type="SMART" id="SM00324">
    <property type="entry name" value="RhoGAP"/>
    <property type="match status" value="1"/>
</dbReference>
<proteinExistence type="predicted"/>
<comment type="caution">
    <text evidence="6">The sequence shown here is derived from an EMBL/GenBank/DDBJ whole genome shotgun (WGS) entry which is preliminary data.</text>
</comment>
<keyword evidence="7" id="KW-1185">Reference proteome</keyword>
<gene>
    <name evidence="6" type="ORF">PIIN_01317</name>
</gene>
<evidence type="ECO:0000256" key="2">
    <source>
        <dbReference type="PROSITE-ProRule" id="PRU01077"/>
    </source>
</evidence>
<evidence type="ECO:0000256" key="3">
    <source>
        <dbReference type="SAM" id="MobiDB-lite"/>
    </source>
</evidence>
<dbReference type="OMA" id="AMIKDME"/>
<dbReference type="GO" id="GO:0005096">
    <property type="term" value="F:GTPase activator activity"/>
    <property type="evidence" value="ECO:0007669"/>
    <property type="project" value="UniProtKB-KW"/>
</dbReference>
<dbReference type="OrthoDB" id="79452at2759"/>
<evidence type="ECO:0000313" key="7">
    <source>
        <dbReference type="Proteomes" id="UP000007148"/>
    </source>
</evidence>
<dbReference type="InterPro" id="IPR027267">
    <property type="entry name" value="AH/BAR_dom_sf"/>
</dbReference>
<keyword evidence="2" id="KW-0175">Coiled coil</keyword>
<evidence type="ECO:0000313" key="6">
    <source>
        <dbReference type="EMBL" id="CCA67488.1"/>
    </source>
</evidence>
<dbReference type="GO" id="GO:0005737">
    <property type="term" value="C:cytoplasm"/>
    <property type="evidence" value="ECO:0007669"/>
    <property type="project" value="TreeGrafter"/>
</dbReference>
<feature type="domain" description="Rho-GAP" evidence="4">
    <location>
        <begin position="432"/>
        <end position="573"/>
    </location>
</feature>
<dbReference type="SUPFAM" id="SSF48350">
    <property type="entry name" value="GTPase activation domain, GAP"/>
    <property type="match status" value="1"/>
</dbReference>
<feature type="region of interest" description="Disordered" evidence="3">
    <location>
        <begin position="240"/>
        <end position="262"/>
    </location>
</feature>
<dbReference type="InParanoid" id="G4T818"/>
<dbReference type="HOGENOM" id="CLU_010730_1_0_1"/>
<dbReference type="InterPro" id="IPR050729">
    <property type="entry name" value="Rho-GAP"/>
</dbReference>
<dbReference type="InterPro" id="IPR008936">
    <property type="entry name" value="Rho_GTPase_activation_prot"/>
</dbReference>
<dbReference type="Gene3D" id="1.20.1270.60">
    <property type="entry name" value="Arfaptin homology (AH) domain/BAR domain"/>
    <property type="match status" value="1"/>
</dbReference>
<dbReference type="GO" id="GO:0007165">
    <property type="term" value="P:signal transduction"/>
    <property type="evidence" value="ECO:0007669"/>
    <property type="project" value="InterPro"/>
</dbReference>
<dbReference type="Pfam" id="PF00620">
    <property type="entry name" value="RhoGAP"/>
    <property type="match status" value="1"/>
</dbReference>
<dbReference type="AlphaFoldDB" id="G4T818"/>
<evidence type="ECO:0000259" key="4">
    <source>
        <dbReference type="PROSITE" id="PS50238"/>
    </source>
</evidence>
<organism evidence="6 7">
    <name type="scientific">Serendipita indica (strain DSM 11827)</name>
    <name type="common">Root endophyte fungus</name>
    <name type="synonym">Piriformospora indica</name>
    <dbReference type="NCBI Taxonomy" id="1109443"/>
    <lineage>
        <taxon>Eukaryota</taxon>
        <taxon>Fungi</taxon>
        <taxon>Dikarya</taxon>
        <taxon>Basidiomycota</taxon>
        <taxon>Agaricomycotina</taxon>
        <taxon>Agaricomycetes</taxon>
        <taxon>Sebacinales</taxon>
        <taxon>Serendipitaceae</taxon>
        <taxon>Serendipita</taxon>
    </lineage>
</organism>
<dbReference type="EMBL" id="CAFZ01000014">
    <property type="protein sequence ID" value="CCA67488.1"/>
    <property type="molecule type" value="Genomic_DNA"/>
</dbReference>
<feature type="compositionally biased region" description="Low complexity" evidence="3">
    <location>
        <begin position="15"/>
        <end position="33"/>
    </location>
</feature>
<dbReference type="PANTHER" id="PTHR23176">
    <property type="entry name" value="RHO/RAC/CDC GTPASE-ACTIVATING PROTEIN"/>
    <property type="match status" value="1"/>
</dbReference>
<dbReference type="Proteomes" id="UP000007148">
    <property type="component" value="Unassembled WGS sequence"/>
</dbReference>
<accession>G4T818</accession>
<keyword evidence="1" id="KW-0343">GTPase activation</keyword>
<sequence length="573" mass="63794">MEHADSSLPSTASFHHYSSSMASQAQHQHALAYADHRQPSPTPRTRSSTESSHTKASGVRRDSLQQPSPDAQDEIVPTTFDESALRVLIDMDGGVNCILDRIKQGMASAREAAVFLQKRGALEDELGRSMHKLAVATASAYAANECKAGTFSAAWDRSMQLHQTIADNRLKLAINLTEMSDQLSSLAKEIDRNRKTIKDTHSGYERTLLESEATTDKYRLRFEAAQDELERFLVAKEGENIKDARMQSSPQSSSSKRGPMGLGKAVVKGGGMLLKGKNPVALQRQEEEVRSRMASTSDAYRKAILDTQALRSEYFNFQLPRTLRALKELNDEIDTAMQFHLSRYAYLLESSLLSDAVTLVPKDEGDGPGLKSIMESIDNRADFKAFVSNYRVAHQGMKSRSKTRRAAGARLSTAIQNLASSRGADASGTFGVDLVEQMERDGGEIPRIVVKCCEAIEKYGLDMQGIYRVNGTQTKIQKLKELMNRDVDSVDLDADEWTSDINNVASLLKMWLRELPEPLMTNALYTGFIEAAKNDNERLRHIRIHERVNDLPDANYSTLKYLMGHLSKLVSCH</sequence>
<dbReference type="InterPro" id="IPR000198">
    <property type="entry name" value="RhoGAP_dom"/>
</dbReference>
<dbReference type="Gene3D" id="1.10.555.10">
    <property type="entry name" value="Rho GTPase activation protein"/>
    <property type="match status" value="1"/>
</dbReference>
<dbReference type="PROSITE" id="PS50238">
    <property type="entry name" value="RHOGAP"/>
    <property type="match status" value="1"/>
</dbReference>